<dbReference type="OrthoDB" id="5244605at2"/>
<evidence type="ECO:0000313" key="3">
    <source>
        <dbReference type="Proteomes" id="UP000078292"/>
    </source>
</evidence>
<keyword evidence="3" id="KW-1185">Reference proteome</keyword>
<feature type="region of interest" description="Disordered" evidence="1">
    <location>
        <begin position="1"/>
        <end position="38"/>
    </location>
</feature>
<accession>A0A1B7M0R7</accession>
<dbReference type="Proteomes" id="UP000078292">
    <property type="component" value="Unassembled WGS sequence"/>
</dbReference>
<dbReference type="AlphaFoldDB" id="A0A1B7M0R7"/>
<dbReference type="STRING" id="1837282.A6F49_08160"/>
<evidence type="ECO:0000256" key="1">
    <source>
        <dbReference type="SAM" id="MobiDB-lite"/>
    </source>
</evidence>
<dbReference type="RefSeq" id="WP_052504754.1">
    <property type="nucleotide sequence ID" value="NZ_LXEY01000015.1"/>
</dbReference>
<proteinExistence type="predicted"/>
<sequence length="299" mass="31894">MPENNEIPKPKNTKTKSARRDKAARNAQKMLGKAVDAKGRPTPAFQRAVLGAINVQRPLVIAELRRLTKKYPQDSPGELADRLSRRYIASLTTTGAAAGGVGGVPGIGTAASLGASFGAALGFLEFTALYAQAVAELAGLDTKDSKESKALVMTILLGEEGRELLKQAASAQPGTRFGTLGPTAWIASGISGITERAFNSLANRFMKTLLRGETLRFFGRLVPFGIGAGIGGFANRALARQVVTQTQETFGQLPQWYELPDLFAELNAKRERKPKRLKAGKERAAIESAAPADINSTDE</sequence>
<comment type="caution">
    <text evidence="2">The sequence shown here is derived from an EMBL/GenBank/DDBJ whole genome shotgun (WGS) entry which is preliminary data.</text>
</comment>
<dbReference type="EMBL" id="LXEY01000015">
    <property type="protein sequence ID" value="OAV61848.1"/>
    <property type="molecule type" value="Genomic_DNA"/>
</dbReference>
<evidence type="ECO:0008006" key="4">
    <source>
        <dbReference type="Google" id="ProtNLM"/>
    </source>
</evidence>
<reference evidence="2 3" key="1">
    <citation type="submission" date="2016-04" db="EMBL/GenBank/DDBJ databases">
        <title>First whole genome shotgun sequence of the bacterium Enteractinococcus sp. strain UASWS1574.</title>
        <authorList>
            <person name="Crovadore J."/>
            <person name="Chablais R."/>
            <person name="Lefort F."/>
        </authorList>
    </citation>
    <scope>NUCLEOTIDE SEQUENCE [LARGE SCALE GENOMIC DNA]</scope>
    <source>
        <strain evidence="2 3">UASWS1574</strain>
    </source>
</reference>
<organism evidence="2 3">
    <name type="scientific">Enteractinococcus helveticum</name>
    <dbReference type="NCBI Taxonomy" id="1837282"/>
    <lineage>
        <taxon>Bacteria</taxon>
        <taxon>Bacillati</taxon>
        <taxon>Actinomycetota</taxon>
        <taxon>Actinomycetes</taxon>
        <taxon>Micrococcales</taxon>
        <taxon>Micrococcaceae</taxon>
    </lineage>
</organism>
<gene>
    <name evidence="2" type="ORF">A6F49_08160</name>
</gene>
<evidence type="ECO:0000313" key="2">
    <source>
        <dbReference type="EMBL" id="OAV61848.1"/>
    </source>
</evidence>
<protein>
    <recommendedName>
        <fullName evidence="4">Di-and tripeptidase</fullName>
    </recommendedName>
</protein>
<feature type="region of interest" description="Disordered" evidence="1">
    <location>
        <begin position="273"/>
        <end position="299"/>
    </location>
</feature>
<name>A0A1B7M0R7_9MICC</name>